<dbReference type="InterPro" id="IPR036866">
    <property type="entry name" value="RibonucZ/Hydroxyglut_hydro"/>
</dbReference>
<dbReference type="EMBL" id="CP152276">
    <property type="protein sequence ID" value="XAE41904.1"/>
    <property type="molecule type" value="Genomic_DNA"/>
</dbReference>
<proteinExistence type="predicted"/>
<protein>
    <submittedName>
        <fullName evidence="3">MBL fold metallo-hydrolase</fullName>
    </submittedName>
</protein>
<dbReference type="PANTHER" id="PTHR15032:SF4">
    <property type="entry name" value="N-ACYL-PHOSPHATIDYLETHANOLAMINE-HYDROLYZING PHOSPHOLIPASE D"/>
    <property type="match status" value="1"/>
</dbReference>
<accession>A0ABZ3D2T3</accession>
<dbReference type="Pfam" id="PF12706">
    <property type="entry name" value="Lactamase_B_2"/>
    <property type="match status" value="1"/>
</dbReference>
<reference evidence="3 4" key="1">
    <citation type="submission" date="2024-04" db="EMBL/GenBank/DDBJ databases">
        <title>Complete genome sequence of Nguyenibacter vanlangesis HBCM-1154, a strain capable of nitrogen fixation, IAA production, and phosphorus solubilization isolated from sugarcane soil.</title>
        <authorList>
            <person name="MY HANH P."/>
        </authorList>
    </citation>
    <scope>NUCLEOTIDE SEQUENCE [LARGE SCALE GENOMIC DNA]</scope>
    <source>
        <strain evidence="3 4">HBCM 1154</strain>
    </source>
</reference>
<gene>
    <name evidence="3" type="ORF">AAC691_16725</name>
</gene>
<keyword evidence="4" id="KW-1185">Reference proteome</keyword>
<organism evidence="3 4">
    <name type="scientific">Nguyenibacter vanlangensis</name>
    <dbReference type="NCBI Taxonomy" id="1216886"/>
    <lineage>
        <taxon>Bacteria</taxon>
        <taxon>Pseudomonadati</taxon>
        <taxon>Pseudomonadota</taxon>
        <taxon>Alphaproteobacteria</taxon>
        <taxon>Acetobacterales</taxon>
        <taxon>Acetobacteraceae</taxon>
        <taxon>Nguyenibacter</taxon>
    </lineage>
</organism>
<evidence type="ECO:0000313" key="4">
    <source>
        <dbReference type="Proteomes" id="UP001449795"/>
    </source>
</evidence>
<evidence type="ECO:0000313" key="3">
    <source>
        <dbReference type="EMBL" id="XAE41904.1"/>
    </source>
</evidence>
<dbReference type="Proteomes" id="UP001449795">
    <property type="component" value="Chromosome"/>
</dbReference>
<sequence length="370" mass="40178">MSDLPTSDLPASNLPISDHCDGRRFFNPADLMPDGAPERALPRIGLLSILRWQWARRGRPSGWPDRLENPAPAGDPHAAPEAGHARITFIGHSSFLLRVPAGDGSHVTILTDPVFSARCSPVRWAGPRRVRPPGRSMAALPRVDLILVSHCHYDHMDLPSLAFFAERDAPRVMTPVGNARHLRKAGLRDVIECDWWEESAVRGLRVTCTPARHGSARTPFDRDRALWGGFDIRPASPGAAQAPAIFFAGDSAHGRHWGRIRARLGAPDIALLPVGAYEPRFLMADVHTTPEEAVAAFRALEARQAVGMHFGTFRLTDEPIGEPLSRLAAACAAEGLEPGRFVTLGHGECRDFAAAREVPRAAAPQVVGSV</sequence>
<evidence type="ECO:0000256" key="1">
    <source>
        <dbReference type="SAM" id="MobiDB-lite"/>
    </source>
</evidence>
<feature type="domain" description="Metallo-beta-lactamase" evidence="2">
    <location>
        <begin position="108"/>
        <end position="310"/>
    </location>
</feature>
<dbReference type="SUPFAM" id="SSF56281">
    <property type="entry name" value="Metallo-hydrolase/oxidoreductase"/>
    <property type="match status" value="1"/>
</dbReference>
<dbReference type="RefSeq" id="WP_342627731.1">
    <property type="nucleotide sequence ID" value="NZ_CP152276.1"/>
</dbReference>
<dbReference type="InterPro" id="IPR001279">
    <property type="entry name" value="Metallo-B-lactamas"/>
</dbReference>
<feature type="region of interest" description="Disordered" evidence="1">
    <location>
        <begin position="61"/>
        <end position="80"/>
    </location>
</feature>
<dbReference type="Gene3D" id="3.60.15.10">
    <property type="entry name" value="Ribonuclease Z/Hydroxyacylglutathione hydrolase-like"/>
    <property type="match status" value="1"/>
</dbReference>
<dbReference type="PANTHER" id="PTHR15032">
    <property type="entry name" value="N-ACYL-PHOSPHATIDYLETHANOLAMINE-HYDROLYZING PHOSPHOLIPASE D"/>
    <property type="match status" value="1"/>
</dbReference>
<name>A0ABZ3D2T3_9PROT</name>
<evidence type="ECO:0000259" key="2">
    <source>
        <dbReference type="Pfam" id="PF12706"/>
    </source>
</evidence>